<evidence type="ECO:0000313" key="2">
    <source>
        <dbReference type="Proteomes" id="UP000272025"/>
    </source>
</evidence>
<gene>
    <name evidence="1" type="ORF">SODALDRAFT_274067</name>
</gene>
<reference evidence="1 2" key="1">
    <citation type="journal article" date="2018" name="Mol. Ecol.">
        <title>The obligate alkalophilic soda-lake fungus Sodiomyces alkalinus has shifted to a protein diet.</title>
        <authorList>
            <person name="Grum-Grzhimaylo A.A."/>
            <person name="Falkoski D.L."/>
            <person name="van den Heuvel J."/>
            <person name="Valero-Jimenez C.A."/>
            <person name="Min B."/>
            <person name="Choi I.G."/>
            <person name="Lipzen A."/>
            <person name="Daum C.G."/>
            <person name="Aanen D.K."/>
            <person name="Tsang A."/>
            <person name="Henrissat B."/>
            <person name="Bilanenko E.N."/>
            <person name="de Vries R.P."/>
            <person name="van Kan J.A.L."/>
            <person name="Grigoriev I.V."/>
            <person name="Debets A.J.M."/>
        </authorList>
    </citation>
    <scope>NUCLEOTIDE SEQUENCE [LARGE SCALE GENOMIC DNA]</scope>
    <source>
        <strain evidence="1 2">F11</strain>
    </source>
</reference>
<dbReference type="Proteomes" id="UP000272025">
    <property type="component" value="Unassembled WGS sequence"/>
</dbReference>
<dbReference type="GeneID" id="39576409"/>
<dbReference type="EMBL" id="ML119053">
    <property type="protein sequence ID" value="ROT40092.1"/>
    <property type="molecule type" value="Genomic_DNA"/>
</dbReference>
<protein>
    <submittedName>
        <fullName evidence="1">Uncharacterized protein</fullName>
    </submittedName>
</protein>
<name>A0A3N2Q027_SODAK</name>
<feature type="non-terminal residue" evidence="1">
    <location>
        <position position="1"/>
    </location>
</feature>
<dbReference type="AlphaFoldDB" id="A0A3N2Q027"/>
<dbReference type="OrthoDB" id="5028386at2759"/>
<evidence type="ECO:0000313" key="1">
    <source>
        <dbReference type="EMBL" id="ROT40092.1"/>
    </source>
</evidence>
<dbReference type="RefSeq" id="XP_028467898.1">
    <property type="nucleotide sequence ID" value="XM_028607931.1"/>
</dbReference>
<accession>A0A3N2Q027</accession>
<organism evidence="1 2">
    <name type="scientific">Sodiomyces alkalinus (strain CBS 110278 / VKM F-3762 / F11)</name>
    <name type="common">Alkaliphilic filamentous fungus</name>
    <dbReference type="NCBI Taxonomy" id="1314773"/>
    <lineage>
        <taxon>Eukaryota</taxon>
        <taxon>Fungi</taxon>
        <taxon>Dikarya</taxon>
        <taxon>Ascomycota</taxon>
        <taxon>Pezizomycotina</taxon>
        <taxon>Sordariomycetes</taxon>
        <taxon>Hypocreomycetidae</taxon>
        <taxon>Glomerellales</taxon>
        <taxon>Plectosphaerellaceae</taxon>
        <taxon>Sodiomyces</taxon>
    </lineage>
</organism>
<keyword evidence="2" id="KW-1185">Reference proteome</keyword>
<sequence>DIANTTSRTGVNKKILRAIEYISQFNVQVVYKPGKDYIILDTLRRLPTIL</sequence>
<proteinExistence type="predicted"/>